<gene>
    <name evidence="10" type="ORF">ACE41H_05675</name>
</gene>
<evidence type="ECO:0000256" key="5">
    <source>
        <dbReference type="ARBA" id="ARBA00022989"/>
    </source>
</evidence>
<dbReference type="EMBL" id="JBHHMI010000003">
    <property type="protein sequence ID" value="MFB5266275.1"/>
    <property type="molecule type" value="Genomic_DNA"/>
</dbReference>
<feature type="transmembrane region" description="Helical" evidence="7">
    <location>
        <begin position="97"/>
        <end position="118"/>
    </location>
</feature>
<feature type="transmembrane region" description="Helical" evidence="7">
    <location>
        <begin position="125"/>
        <end position="148"/>
    </location>
</feature>
<evidence type="ECO:0000313" key="11">
    <source>
        <dbReference type="Proteomes" id="UP001580346"/>
    </source>
</evidence>
<keyword evidence="2 7" id="KW-0813">Transport</keyword>
<keyword evidence="6 7" id="KW-0472">Membrane</keyword>
<dbReference type="InterPro" id="IPR000515">
    <property type="entry name" value="MetI-like"/>
</dbReference>
<evidence type="ECO:0000256" key="1">
    <source>
        <dbReference type="ARBA" id="ARBA00004651"/>
    </source>
</evidence>
<dbReference type="PANTHER" id="PTHR30151:SF41">
    <property type="entry name" value="ABC TRANSPORTER PERMEASE PROTEIN"/>
    <property type="match status" value="1"/>
</dbReference>
<dbReference type="PRINTS" id="PR00173">
    <property type="entry name" value="EDTRNSPORT"/>
</dbReference>
<comment type="subcellular location">
    <subcellularLocation>
        <location evidence="1 7">Cell membrane</location>
        <topology evidence="1 7">Multi-pass membrane protein</topology>
    </subcellularLocation>
</comment>
<dbReference type="InterPro" id="IPR035906">
    <property type="entry name" value="MetI-like_sf"/>
</dbReference>
<evidence type="ECO:0000313" key="10">
    <source>
        <dbReference type="EMBL" id="MFB5266275.1"/>
    </source>
</evidence>
<comment type="similarity">
    <text evidence="7">Belongs to the binding-protein-dependent transport system permease family.</text>
</comment>
<dbReference type="CDD" id="cd06261">
    <property type="entry name" value="TM_PBP2"/>
    <property type="match status" value="1"/>
</dbReference>
<dbReference type="SUPFAM" id="SSF161098">
    <property type="entry name" value="MetI-like"/>
    <property type="match status" value="1"/>
</dbReference>
<accession>A0ABV5AQJ8</accession>
<feature type="transmembrane region" description="Helical" evidence="7">
    <location>
        <begin position="154"/>
        <end position="175"/>
    </location>
</feature>
<keyword evidence="5 7" id="KW-1133">Transmembrane helix</keyword>
<dbReference type="PROSITE" id="PS50928">
    <property type="entry name" value="ABC_TM1"/>
    <property type="match status" value="1"/>
</dbReference>
<organism evidence="10 11">
    <name type="scientific">Paenibacillus enshidis</name>
    <dbReference type="NCBI Taxonomy" id="1458439"/>
    <lineage>
        <taxon>Bacteria</taxon>
        <taxon>Bacillati</taxon>
        <taxon>Bacillota</taxon>
        <taxon>Bacilli</taxon>
        <taxon>Bacillales</taxon>
        <taxon>Paenibacillaceae</taxon>
        <taxon>Paenibacillus</taxon>
    </lineage>
</organism>
<keyword evidence="4 7" id="KW-0812">Transmembrane</keyword>
<evidence type="ECO:0000256" key="2">
    <source>
        <dbReference type="ARBA" id="ARBA00022448"/>
    </source>
</evidence>
<evidence type="ECO:0000256" key="3">
    <source>
        <dbReference type="ARBA" id="ARBA00022475"/>
    </source>
</evidence>
<evidence type="ECO:0000256" key="8">
    <source>
        <dbReference type="SAM" id="MobiDB-lite"/>
    </source>
</evidence>
<dbReference type="Gene3D" id="1.10.3720.10">
    <property type="entry name" value="MetI-like"/>
    <property type="match status" value="1"/>
</dbReference>
<evidence type="ECO:0000256" key="6">
    <source>
        <dbReference type="ARBA" id="ARBA00023136"/>
    </source>
</evidence>
<evidence type="ECO:0000256" key="7">
    <source>
        <dbReference type="RuleBase" id="RU363032"/>
    </source>
</evidence>
<feature type="domain" description="ABC transmembrane type-1" evidence="9">
    <location>
        <begin position="90"/>
        <end position="278"/>
    </location>
</feature>
<protein>
    <submittedName>
        <fullName evidence="10">ABC transporter permease</fullName>
    </submittedName>
</protein>
<comment type="caution">
    <text evidence="10">The sequence shown here is derived from an EMBL/GenBank/DDBJ whole genome shotgun (WGS) entry which is preliminary data.</text>
</comment>
<sequence>MEKMAVSPAGETAAGIRTSSKEGRSGASAGENPVMGLLKKIFPPLVVFVLFVGGWELIGWLAGMPPYILPKPSDIAAAAMENSTNLITSVSTTIVEALIGFALSTVLGIAIAILLALSKTVEKSVYPYAIILQTIPVVAIAPIIVIWFGAGINAIVIISFLISFFPILSNTLIGLNSTDQNMKNLFYLYNASKLQTIWKLRFPAALPYIMAGLKISCSSSVVGAIVGEYIAGIGGGQGGLGYGITVAATRLQTPYLFACGLAASVLGIAFFLIINMISNKLLQSWHESAMK</sequence>
<proteinExistence type="inferred from homology"/>
<feature type="region of interest" description="Disordered" evidence="8">
    <location>
        <begin position="1"/>
        <end position="27"/>
    </location>
</feature>
<evidence type="ECO:0000259" key="9">
    <source>
        <dbReference type="PROSITE" id="PS50928"/>
    </source>
</evidence>
<keyword evidence="11" id="KW-1185">Reference proteome</keyword>
<feature type="transmembrane region" description="Helical" evidence="7">
    <location>
        <begin position="255"/>
        <end position="277"/>
    </location>
</feature>
<dbReference type="RefSeq" id="WP_375353879.1">
    <property type="nucleotide sequence ID" value="NZ_JBHHMI010000003.1"/>
</dbReference>
<keyword evidence="3" id="KW-1003">Cell membrane</keyword>
<dbReference type="Proteomes" id="UP001580346">
    <property type="component" value="Unassembled WGS sequence"/>
</dbReference>
<reference evidence="10 11" key="1">
    <citation type="submission" date="2024-09" db="EMBL/GenBank/DDBJ databases">
        <title>Paenibacillus zeirhizospherea sp. nov., isolated from surface of the maize (Zea mays) roots in a horticulture field, Hungary.</title>
        <authorList>
            <person name="Marton D."/>
            <person name="Farkas M."/>
            <person name="Bedics A."/>
            <person name="Toth E."/>
            <person name="Tancsics A."/>
            <person name="Boka K."/>
            <person name="Maroti G."/>
            <person name="Kriszt B."/>
            <person name="Cserhati M."/>
        </authorList>
    </citation>
    <scope>NUCLEOTIDE SEQUENCE [LARGE SCALE GENOMIC DNA]</scope>
    <source>
        <strain evidence="10 11">KCTC 33519</strain>
    </source>
</reference>
<name>A0ABV5AQJ8_9BACL</name>
<dbReference type="PANTHER" id="PTHR30151">
    <property type="entry name" value="ALKANE SULFONATE ABC TRANSPORTER-RELATED, MEMBRANE SUBUNIT"/>
    <property type="match status" value="1"/>
</dbReference>
<feature type="transmembrane region" description="Helical" evidence="7">
    <location>
        <begin position="41"/>
        <end position="62"/>
    </location>
</feature>
<evidence type="ECO:0000256" key="4">
    <source>
        <dbReference type="ARBA" id="ARBA00022692"/>
    </source>
</evidence>
<dbReference type="Pfam" id="PF00528">
    <property type="entry name" value="BPD_transp_1"/>
    <property type="match status" value="1"/>
</dbReference>